<dbReference type="GeneID" id="110233329"/>
<proteinExistence type="predicted"/>
<evidence type="ECO:0000313" key="1">
    <source>
        <dbReference type="EnsemblMetazoa" id="XP_020894270.1"/>
    </source>
</evidence>
<dbReference type="RefSeq" id="XP_020894270.1">
    <property type="nucleotide sequence ID" value="XM_021038611.2"/>
</dbReference>
<dbReference type="Proteomes" id="UP000887567">
    <property type="component" value="Unplaced"/>
</dbReference>
<dbReference type="KEGG" id="epa:110233329"/>
<name>A0A913WUG1_EXADI</name>
<sequence>MSELKSGETKDVEQKNLFSTRIQNAKQQLERTCRVQSSEFTALCSELLQLNFHSEDGKFNVINNLKQLNGNFVAKIIRKGLASLEKVYSEPKVFEDESIALVELCLSLYSKQQADHREDGQCFPNPALLVDCTAGLCDEILKSKCADGKSSLRSEVILSKCLVELVNLYRVMFSYKLTLFGNLNDYEPSKLQQFFQRTFGSLKQRINDEHFDELIRKTAMIAKEDQKINLNLEENLSWMRNSLLYHWNNLLQLSFVTNLFAIRIAQHDIAFYTDHQSTSDNYEQQIYKESLISRVSSIKYKDMDCNPLCIEDKERQDILFKNKFIFLFQSKLCMKLIQSDVPTTCLEMLFGIFSNNEMSSSPNVEEDKKICQSIMSSLHPWQLDIRLWEYGDLSGRRHQLLMFQVVAEAILSQKDYHAPIERIVKFWRTTFPKNESSYGILTKILVFTILGPKISKEMPYITRPMGFQRIETMKLHHCEVILNNLVDFLSQLPLDILSTTTDWLSLFFCLVKAFPDSWNCQESLKFIEFFSDLEAQGLVEFEEQLRNIITNCFASLNADGQVKTTVLPIIIERLLEDSDLERYKLTLKILTPIAPYMEAENIRKYLSDFITIVRSYDIPPSGETLLIQSGNAVQMFDFSWSSIFRLISVSSSIGEADKEEIFMSHLRLIKNAKDIADLKKIMMLCNDFLILSVNTSSVKQFYHRLENPGNWNSCALVVQCCTVWCGYEYVRLNIFEIGRVYHKREFDDLVTALFNAIDGCLHSSRLFSLFAQVIVPFLSMASSCSAENCQDLVTCVVEWISVGTFDKAEHDLAMVFICTALELRKNEITQMDMLAFYNELIKIIRQKKFVQIEIIGLFLGLQEMLKFPLTFKDITLLIPCVCKLLERGNITSIQEVKHIMFHLFKIPDTKQKNQRRGITNFENLLDCLQSPSLARQLVIPGEERIETSGPFLNIPSSSLKEHFLSVMTMSVEQIHKLSRVPMCSSSSEEMTLLHVISKKSPMSFTHNKSSKLFILLLEKVIANERNAECFIDLVYATIEENVSSQEFEDSLQKVEDMIRIMTPPLEPLMVSCIKECYKIGMKEEHRITTLLLVLKDWKWTREDLGMIISKRNASINIPKQLVRALQTTSWPEEMREKIKKMIKMAYQLTEVEHMEIDAALTQWEFQTFVDNDHLDISNLPTALRACEQACKSDQYVDFFKEIQHSGTDIQEINQYSPGALVCFVTDQLKRLKVAERDLKNTTTKMSETLFKNTQFPFFKKCYCEPTIFPNDTTNTRKTTEKYISLFRDILRHSDFIEEVQHWLALDSIHAFLCKDVIVAAVTWKNGRKTREEALSINKNILDTLNGMTSNGRCYQSLEAPIDVMAEIVRTTEDVCLIKELLQKLADYGKRYISVDCLKTITGWSNSKEIFKFLSKIEEEDSSLTGMITIVPYIGKVFPNSADKVIEQLTSIKETREECDALYLQEITTWSKTMIEAGFSRSVIESWCTSLVLYEKLTSRDVHCIINLTPSTIQLISKEPGEIESCLFTAAAPKTWHNGHSFTKLELQSLKSFKRRLQFAKILDEFASIARMFETNTRFLEKVKDGTHNLCSSFLENQTSSGGMYKVRFNFFKEMFVLLFTTEGGVNEESMSNLTSQIQLSRGLVAVFRRLARSVKYRPVLFDHLKSIVHHTLHYIDNSSQPDHQAIQNVIHKHVIGLEANQDAIHSLQAAGYNQSSPDEDLWACTSIQLSSYVSSVESVLDFRIQRFLKQTWREWRSILTELEIKEVDVNGKRIQTSELMNYSDSLETMESQLEAVKKATENAPAHSWCSNRRRQLMEKEKYVRSSIEKEAKQETKMSGLTKMVISWDNQLFDAVKTCTEKIPGCYAPDGFHSQKPVICGLAIDNRILTLYKQEKRSLTELENVEVKLFPVGMLVYWIHSSGHCYDTDQLWAAFFKMLLVKRLVPKIFLTDMSPGFEWIKRFVSPEKPGRSSEGIAFCSCNTLIPTNEDSYDYEPNHFIRDFYNEMPSDAITELIILTPDDIKMMEFPSLKSPKRNELIRTLMKEVLGAVQSNERLLEKHQHLETQELLIKRLAYAIRKAAEISVDNEVPQLKIISSFIDLDKLSSECGDATIVRENGKDFYAQIILDALQTEMDRHVEYSREYDCCEHAQFLQSNESTPDRDEERL</sequence>
<accession>A0A913WUG1</accession>
<reference evidence="1" key="1">
    <citation type="submission" date="2022-11" db="UniProtKB">
        <authorList>
            <consortium name="EnsemblMetazoa"/>
        </authorList>
    </citation>
    <scope>IDENTIFICATION</scope>
</reference>
<dbReference type="OrthoDB" id="5973445at2759"/>
<organism evidence="1 2">
    <name type="scientific">Exaiptasia diaphana</name>
    <name type="common">Tropical sea anemone</name>
    <name type="synonym">Aiptasia pulchella</name>
    <dbReference type="NCBI Taxonomy" id="2652724"/>
    <lineage>
        <taxon>Eukaryota</taxon>
        <taxon>Metazoa</taxon>
        <taxon>Cnidaria</taxon>
        <taxon>Anthozoa</taxon>
        <taxon>Hexacorallia</taxon>
        <taxon>Actiniaria</taxon>
        <taxon>Aiptasiidae</taxon>
        <taxon>Exaiptasia</taxon>
    </lineage>
</organism>
<protein>
    <submittedName>
        <fullName evidence="1">Uncharacterized protein</fullName>
    </submittedName>
</protein>
<dbReference type="EnsemblMetazoa" id="XM_021038611.2">
    <property type="protein sequence ID" value="XP_020894270.1"/>
    <property type="gene ID" value="LOC110233329"/>
</dbReference>
<keyword evidence="2" id="KW-1185">Reference proteome</keyword>
<evidence type="ECO:0000313" key="2">
    <source>
        <dbReference type="Proteomes" id="UP000887567"/>
    </source>
</evidence>